<evidence type="ECO:0000256" key="3">
    <source>
        <dbReference type="ARBA" id="ARBA00022679"/>
    </source>
</evidence>
<evidence type="ECO:0000313" key="6">
    <source>
        <dbReference type="EMBL" id="KAF4384599.1"/>
    </source>
</evidence>
<dbReference type="SUPFAM" id="SSF53756">
    <property type="entry name" value="UDP-Glycosyltransferase/glycogen phosphorylase"/>
    <property type="match status" value="1"/>
</dbReference>
<comment type="caution">
    <text evidence="7">The sequence shown here is derived from an EMBL/GenBank/DDBJ whole genome shotgun (WGS) entry which is preliminary data.</text>
</comment>
<reference evidence="8 9" key="1">
    <citation type="journal article" date="2020" name="bioRxiv">
        <title>Sequence and annotation of 42 cannabis genomes reveals extensive copy number variation in cannabinoid synthesis and pathogen resistance genes.</title>
        <authorList>
            <person name="Mckernan K.J."/>
            <person name="Helbert Y."/>
            <person name="Kane L.T."/>
            <person name="Ebling H."/>
            <person name="Zhang L."/>
            <person name="Liu B."/>
            <person name="Eaton Z."/>
            <person name="Mclaughlin S."/>
            <person name="Kingan S."/>
            <person name="Baybayan P."/>
            <person name="Concepcion G."/>
            <person name="Jordan M."/>
            <person name="Riva A."/>
            <person name="Barbazuk W."/>
            <person name="Harkins T."/>
        </authorList>
    </citation>
    <scope>NUCLEOTIDE SEQUENCE [LARGE SCALE GENOMIC DNA]</scope>
    <source>
        <strain evidence="8 9">cv. Jamaican Lion 4</strain>
        <strain evidence="7">Father</strain>
        <strain evidence="6">Mother</strain>
        <tissue evidence="7">Leaf</tissue>
    </source>
</reference>
<dbReference type="PROSITE" id="PS00375">
    <property type="entry name" value="UDPGT"/>
    <property type="match status" value="1"/>
</dbReference>
<dbReference type="PANTHER" id="PTHR48046:SF6">
    <property type="entry name" value="GLYCOSYLTRANSFERASE"/>
    <property type="match status" value="1"/>
</dbReference>
<dbReference type="Pfam" id="PF00201">
    <property type="entry name" value="UDPGT"/>
    <property type="match status" value="1"/>
</dbReference>
<dbReference type="CDD" id="cd03784">
    <property type="entry name" value="GT1_Gtf-like"/>
    <property type="match status" value="1"/>
</dbReference>
<dbReference type="EMBL" id="JAATIP010000047">
    <property type="protein sequence ID" value="KAF4384599.1"/>
    <property type="molecule type" value="Genomic_DNA"/>
</dbReference>
<name>A0A7J6I0Z5_CANSA</name>
<dbReference type="Proteomes" id="UP000525078">
    <property type="component" value="Unassembled WGS sequence"/>
</dbReference>
<dbReference type="PANTHER" id="PTHR48046">
    <property type="entry name" value="UDP-GLYCOSYLTRANSFERASE 72E1"/>
    <property type="match status" value="1"/>
</dbReference>
<dbReference type="AlphaFoldDB" id="A0A7J6I0Z5"/>
<evidence type="ECO:0000313" key="7">
    <source>
        <dbReference type="EMBL" id="KAF4401046.1"/>
    </source>
</evidence>
<dbReference type="EMBL" id="JAATIQ010000013">
    <property type="protein sequence ID" value="KAF4401046.1"/>
    <property type="molecule type" value="Genomic_DNA"/>
</dbReference>
<evidence type="ECO:0000313" key="8">
    <source>
        <dbReference type="Proteomes" id="UP000525078"/>
    </source>
</evidence>
<dbReference type="FunFam" id="3.40.50.2000:FF:000054">
    <property type="entry name" value="Glycosyltransferase"/>
    <property type="match status" value="1"/>
</dbReference>
<proteinExistence type="inferred from homology"/>
<dbReference type="GO" id="GO:0008194">
    <property type="term" value="F:UDP-glycosyltransferase activity"/>
    <property type="evidence" value="ECO:0007669"/>
    <property type="project" value="InterPro"/>
</dbReference>
<evidence type="ECO:0000256" key="2">
    <source>
        <dbReference type="ARBA" id="ARBA00022676"/>
    </source>
</evidence>
<comment type="similarity">
    <text evidence="1 4">Belongs to the UDP-glycosyltransferase family.</text>
</comment>
<gene>
    <name evidence="6" type="ORF">F8388_003906</name>
    <name evidence="7" type="ORF">G4B88_013887</name>
</gene>
<evidence type="ECO:0000313" key="9">
    <source>
        <dbReference type="Proteomes" id="UP000583929"/>
    </source>
</evidence>
<keyword evidence="2 4" id="KW-0328">Glycosyltransferase</keyword>
<evidence type="ECO:0000256" key="5">
    <source>
        <dbReference type="RuleBase" id="RU362057"/>
    </source>
</evidence>
<dbReference type="InterPro" id="IPR035595">
    <property type="entry name" value="UDP_glycos_trans_CS"/>
</dbReference>
<sequence>MAEQPQAHQKPHLAILPSPGMGHLIPLVEFAKRLVRAHDFTITFVVSTDGPVPSKTQKSVLSALPEEIDHVFLPPVNFDDLPEDTKVETIITLTVARSLPALRNIIKSMFSRFGSVSALVVDLFGTDAFDVAREFNMLSYIFFPSTAMLLSLFLHLPILDETVSCEFRELPEPVRIPGCIPLPGKELLDPVQDRTNDAYKWTLHNAKRYRLADGIMVNSFLELETGAVSYLTKSEPGKPPVYPVGPLVNIEPSTKADESNCLTWLDKQPHGSVLFVSFGSGGSLSSEQINELAFGLEMSEQRFMWVVRRPNDKVANATYFNGTAQNESSFDFLPNGFLERTQGRGLVVPSWAPQSQILRHGSTGGFLSHCGWNSTLESVVSGVPLVAWPLYAEQRMNAFMLTHEIKVAIRPKVSENGIVQREEIAKVVKSLIEGEDGKKLRNQMKDLKEAAAKALSPNGASTKALSEVVGKWKNKTCN</sequence>
<dbReference type="Proteomes" id="UP000583929">
    <property type="component" value="Unassembled WGS sequence"/>
</dbReference>
<dbReference type="Gene3D" id="3.40.50.2000">
    <property type="entry name" value="Glycogen Phosphorylase B"/>
    <property type="match status" value="2"/>
</dbReference>
<organism evidence="7 9">
    <name type="scientific">Cannabis sativa</name>
    <name type="common">Hemp</name>
    <name type="synonym">Marijuana</name>
    <dbReference type="NCBI Taxonomy" id="3483"/>
    <lineage>
        <taxon>Eukaryota</taxon>
        <taxon>Viridiplantae</taxon>
        <taxon>Streptophyta</taxon>
        <taxon>Embryophyta</taxon>
        <taxon>Tracheophyta</taxon>
        <taxon>Spermatophyta</taxon>
        <taxon>Magnoliopsida</taxon>
        <taxon>eudicotyledons</taxon>
        <taxon>Gunneridae</taxon>
        <taxon>Pentapetalae</taxon>
        <taxon>rosids</taxon>
        <taxon>fabids</taxon>
        <taxon>Rosales</taxon>
        <taxon>Cannabaceae</taxon>
        <taxon>Cannabis</taxon>
    </lineage>
</organism>
<protein>
    <recommendedName>
        <fullName evidence="5">Glycosyltransferase</fullName>
        <ecNumber evidence="5">2.4.1.-</ecNumber>
    </recommendedName>
</protein>
<keyword evidence="3 4" id="KW-0808">Transferase</keyword>
<evidence type="ECO:0000256" key="1">
    <source>
        <dbReference type="ARBA" id="ARBA00009995"/>
    </source>
</evidence>
<evidence type="ECO:0000256" key="4">
    <source>
        <dbReference type="RuleBase" id="RU003718"/>
    </source>
</evidence>
<dbReference type="EC" id="2.4.1.-" evidence="5"/>
<keyword evidence="9" id="KW-1185">Reference proteome</keyword>
<dbReference type="InterPro" id="IPR002213">
    <property type="entry name" value="UDP_glucos_trans"/>
</dbReference>
<dbReference type="FunFam" id="3.40.50.2000:FF:000051">
    <property type="entry name" value="Glycosyltransferase"/>
    <property type="match status" value="1"/>
</dbReference>
<accession>A0A7J6I0Z5</accession>